<evidence type="ECO:0000256" key="1">
    <source>
        <dbReference type="ARBA" id="ARBA00005054"/>
    </source>
</evidence>
<sequence length="221" mass="23398">MSSARKKTAVLISGSGTTLQSLIDAAEDEDFPADIALVISNKPGVKGLERAEKADIPTLVIPHRDYDSREAFDAAILDALTEAGIELVCLAGFMRILTTGFTEHWLGRMLNIHPALLPAFRGNRAHEQVLASDVTITGSTVHAVIPELDAGPIIAQGAVPRLPEDDLPALSARVRDAEQLLYPLAVRTFLGAAAELPVTKGMLFSNNPNVTFGSAAAGARP</sequence>
<evidence type="ECO:0000256" key="4">
    <source>
        <dbReference type="HAMAP-Rule" id="MF_01930"/>
    </source>
</evidence>
<evidence type="ECO:0000256" key="3">
    <source>
        <dbReference type="ARBA" id="ARBA00022755"/>
    </source>
</evidence>
<feature type="domain" description="Formyl transferase N-terminal" evidence="5">
    <location>
        <begin position="6"/>
        <end position="186"/>
    </location>
</feature>
<protein>
    <recommendedName>
        <fullName evidence="4">Phosphoribosylglycinamide formyltransferase</fullName>
        <ecNumber evidence="4">2.1.2.2</ecNumber>
    </recommendedName>
    <alternativeName>
        <fullName evidence="4">5'-phosphoribosylglycinamide transformylase</fullName>
    </alternativeName>
    <alternativeName>
        <fullName evidence="4">GAR transformylase</fullName>
        <shortName evidence="4">GART</shortName>
    </alternativeName>
</protein>
<dbReference type="AlphaFoldDB" id="A0A371REX7"/>
<comment type="caution">
    <text evidence="6">The sequence shown here is derived from an EMBL/GenBank/DDBJ whole genome shotgun (WGS) entry which is preliminary data.</text>
</comment>
<comment type="pathway">
    <text evidence="1 4">Purine metabolism; IMP biosynthesis via de novo pathway; N(2)-formyl-N(1)-(5-phospho-D-ribosyl)glycinamide from N(1)-(5-phospho-D-ribosyl)glycinamide (10-formyl THF route): step 1/1.</text>
</comment>
<dbReference type="PANTHER" id="PTHR43369">
    <property type="entry name" value="PHOSPHORIBOSYLGLYCINAMIDE FORMYLTRANSFERASE"/>
    <property type="match status" value="1"/>
</dbReference>
<dbReference type="InterPro" id="IPR036477">
    <property type="entry name" value="Formyl_transf_N_sf"/>
</dbReference>
<keyword evidence="7" id="KW-1185">Reference proteome</keyword>
<comment type="catalytic activity">
    <reaction evidence="4">
        <text>N(1)-(5-phospho-beta-D-ribosyl)glycinamide + (6R)-10-formyltetrahydrofolate = N(2)-formyl-N(1)-(5-phospho-beta-D-ribosyl)glycinamide + (6S)-5,6,7,8-tetrahydrofolate + H(+)</text>
        <dbReference type="Rhea" id="RHEA:15053"/>
        <dbReference type="ChEBI" id="CHEBI:15378"/>
        <dbReference type="ChEBI" id="CHEBI:57453"/>
        <dbReference type="ChEBI" id="CHEBI:143788"/>
        <dbReference type="ChEBI" id="CHEBI:147286"/>
        <dbReference type="ChEBI" id="CHEBI:195366"/>
        <dbReference type="EC" id="2.1.2.2"/>
    </reaction>
</comment>
<dbReference type="HAMAP" id="MF_01930">
    <property type="entry name" value="PurN"/>
    <property type="match status" value="1"/>
</dbReference>
<keyword evidence="2 4" id="KW-0808">Transferase</keyword>
<name>A0A371REX7_9PROT</name>
<comment type="function">
    <text evidence="4">Catalyzes the transfer of a formyl group from 10-formyltetrahydrofolate to 5-phospho-ribosyl-glycinamide (GAR), producing 5-phospho-ribosyl-N-formylglycinamide (FGAR) and tetrahydrofolate.</text>
</comment>
<feature type="active site" description="Proton donor" evidence="4">
    <location>
        <position position="113"/>
    </location>
</feature>
<dbReference type="EC" id="2.1.2.2" evidence="4"/>
<comment type="caution">
    <text evidence="4">Lacks conserved residue(s) required for the propagation of feature annotation.</text>
</comment>
<dbReference type="SUPFAM" id="SSF53328">
    <property type="entry name" value="Formyltransferase"/>
    <property type="match status" value="1"/>
</dbReference>
<dbReference type="InterPro" id="IPR004607">
    <property type="entry name" value="GART"/>
</dbReference>
<feature type="binding site" evidence="4">
    <location>
        <position position="69"/>
    </location>
    <ligand>
        <name>(6R)-10-formyltetrahydrofolate</name>
        <dbReference type="ChEBI" id="CHEBI:195366"/>
    </ligand>
</feature>
<dbReference type="GO" id="GO:0005829">
    <property type="term" value="C:cytosol"/>
    <property type="evidence" value="ECO:0007669"/>
    <property type="project" value="TreeGrafter"/>
</dbReference>
<dbReference type="NCBIfam" id="TIGR00639">
    <property type="entry name" value="PurN"/>
    <property type="match status" value="1"/>
</dbReference>
<accession>A0A371REX7</accession>
<dbReference type="CDD" id="cd08645">
    <property type="entry name" value="FMT_core_GART"/>
    <property type="match status" value="1"/>
</dbReference>
<evidence type="ECO:0000256" key="2">
    <source>
        <dbReference type="ARBA" id="ARBA00022679"/>
    </source>
</evidence>
<evidence type="ECO:0000313" key="7">
    <source>
        <dbReference type="Proteomes" id="UP000264589"/>
    </source>
</evidence>
<feature type="binding site" evidence="4">
    <location>
        <begin position="94"/>
        <end position="97"/>
    </location>
    <ligand>
        <name>(6R)-10-formyltetrahydrofolate</name>
        <dbReference type="ChEBI" id="CHEBI:195366"/>
    </ligand>
</feature>
<dbReference type="OrthoDB" id="9806170at2"/>
<dbReference type="GO" id="GO:0004644">
    <property type="term" value="F:phosphoribosylglycinamide formyltransferase activity"/>
    <property type="evidence" value="ECO:0007669"/>
    <property type="project" value="UniProtKB-UniRule"/>
</dbReference>
<dbReference type="InterPro" id="IPR002376">
    <property type="entry name" value="Formyl_transf_N"/>
</dbReference>
<evidence type="ECO:0000313" key="6">
    <source>
        <dbReference type="EMBL" id="RFB04004.1"/>
    </source>
</evidence>
<dbReference type="Proteomes" id="UP000264589">
    <property type="component" value="Unassembled WGS sequence"/>
</dbReference>
<dbReference type="FunCoup" id="A0A371REX7">
    <property type="interactions" value="569"/>
</dbReference>
<dbReference type="RefSeq" id="WP_116390632.1">
    <property type="nucleotide sequence ID" value="NZ_QUQO01000001.1"/>
</dbReference>
<dbReference type="GO" id="GO:0006189">
    <property type="term" value="P:'de novo' IMP biosynthetic process"/>
    <property type="evidence" value="ECO:0007669"/>
    <property type="project" value="UniProtKB-UniRule"/>
</dbReference>
<dbReference type="PANTHER" id="PTHR43369:SF2">
    <property type="entry name" value="PHOSPHORIBOSYLGLYCINAMIDE FORMYLTRANSFERASE"/>
    <property type="match status" value="1"/>
</dbReference>
<organism evidence="6 7">
    <name type="scientific">Parvularcula marina</name>
    <dbReference type="NCBI Taxonomy" id="2292771"/>
    <lineage>
        <taxon>Bacteria</taxon>
        <taxon>Pseudomonadati</taxon>
        <taxon>Pseudomonadota</taxon>
        <taxon>Alphaproteobacteria</taxon>
        <taxon>Parvularculales</taxon>
        <taxon>Parvularculaceae</taxon>
        <taxon>Parvularcula</taxon>
    </lineage>
</organism>
<dbReference type="InParanoid" id="A0A371REX7"/>
<dbReference type="EMBL" id="QUQO01000001">
    <property type="protein sequence ID" value="RFB04004.1"/>
    <property type="molecule type" value="Genomic_DNA"/>
</dbReference>
<feature type="site" description="Raises pKa of active site His" evidence="4">
    <location>
        <position position="149"/>
    </location>
</feature>
<dbReference type="UniPathway" id="UPA00074">
    <property type="reaction ID" value="UER00126"/>
</dbReference>
<reference evidence="6 7" key="1">
    <citation type="submission" date="2018-08" db="EMBL/GenBank/DDBJ databases">
        <title>Parvularcula sp. SM1705, isolated from surface water of the South Sea China.</title>
        <authorList>
            <person name="Sun L."/>
        </authorList>
    </citation>
    <scope>NUCLEOTIDE SEQUENCE [LARGE SCALE GENOMIC DNA]</scope>
    <source>
        <strain evidence="6 7">SM1705</strain>
    </source>
</reference>
<keyword evidence="3 4" id="KW-0658">Purine biosynthesis</keyword>
<comment type="similarity">
    <text evidence="4">Belongs to the GART family.</text>
</comment>
<proteinExistence type="inferred from homology"/>
<dbReference type="Gene3D" id="3.40.50.170">
    <property type="entry name" value="Formyl transferase, N-terminal domain"/>
    <property type="match status" value="1"/>
</dbReference>
<evidence type="ECO:0000259" key="5">
    <source>
        <dbReference type="Pfam" id="PF00551"/>
    </source>
</evidence>
<feature type="binding site" evidence="4">
    <location>
        <position position="111"/>
    </location>
    <ligand>
        <name>(6R)-10-formyltetrahydrofolate</name>
        <dbReference type="ChEBI" id="CHEBI:195366"/>
    </ligand>
</feature>
<gene>
    <name evidence="4" type="primary">purN</name>
    <name evidence="6" type="ORF">DX908_01115</name>
</gene>
<dbReference type="Pfam" id="PF00551">
    <property type="entry name" value="Formyl_trans_N"/>
    <property type="match status" value="1"/>
</dbReference>